<dbReference type="PANTHER" id="PTHR42919:SF40">
    <property type="entry name" value="FAMILY ACETYLTRANSFERASE, PUTATIVE-RELATED"/>
    <property type="match status" value="1"/>
</dbReference>
<evidence type="ECO:0000313" key="2">
    <source>
        <dbReference type="EMBL" id="CAI8898427.1"/>
    </source>
</evidence>
<proteinExistence type="predicted"/>
<dbReference type="PANTHER" id="PTHR42919">
    <property type="entry name" value="N-ALPHA-ACETYLTRANSFERASE"/>
    <property type="match status" value="1"/>
</dbReference>
<evidence type="ECO:0000313" key="3">
    <source>
        <dbReference type="Proteomes" id="UP001162030"/>
    </source>
</evidence>
<dbReference type="GO" id="GO:0004145">
    <property type="term" value="F:diamine N-acetyltransferase activity"/>
    <property type="evidence" value="ECO:0007669"/>
    <property type="project" value="UniProtKB-EC"/>
</dbReference>
<dbReference type="InterPro" id="IPR016181">
    <property type="entry name" value="Acyl_CoA_acyltransferase"/>
</dbReference>
<dbReference type="CDD" id="cd04301">
    <property type="entry name" value="NAT_SF"/>
    <property type="match status" value="1"/>
</dbReference>
<sequence length="152" mass="18097">MALDIWRRHYFPDVLNEDAIAYFWNRMYRPDVIRSEMERGIVYERIMLNGKMIGFLAYHHQPEQARMRLNKLYLLPEYHGRGYGAFALAHAKAIAERLCVKEIYLYVFRKNEKAVRAYRRAGFVVVRAEVTEAGDGYYYDDYVMSYTLDRSG</sequence>
<feature type="domain" description="N-acetyltransferase" evidence="1">
    <location>
        <begin position="1"/>
        <end position="149"/>
    </location>
</feature>
<dbReference type="SUPFAM" id="SSF55729">
    <property type="entry name" value="Acyl-CoA N-acyltransferases (Nat)"/>
    <property type="match status" value="1"/>
</dbReference>
<dbReference type="Pfam" id="PF00583">
    <property type="entry name" value="Acetyltransf_1"/>
    <property type="match status" value="1"/>
</dbReference>
<reference evidence="2 3" key="1">
    <citation type="submission" date="2023-03" db="EMBL/GenBank/DDBJ databases">
        <authorList>
            <person name="Pearce D."/>
        </authorList>
    </citation>
    <scope>NUCLEOTIDE SEQUENCE [LARGE SCALE GENOMIC DNA]</scope>
    <source>
        <strain evidence="2">Msz</strain>
    </source>
</reference>
<dbReference type="PROSITE" id="PS51186">
    <property type="entry name" value="GNAT"/>
    <property type="match status" value="1"/>
</dbReference>
<organism evidence="2 3">
    <name type="scientific">Methylocaldum szegediense</name>
    <dbReference type="NCBI Taxonomy" id="73780"/>
    <lineage>
        <taxon>Bacteria</taxon>
        <taxon>Pseudomonadati</taxon>
        <taxon>Pseudomonadota</taxon>
        <taxon>Gammaproteobacteria</taxon>
        <taxon>Methylococcales</taxon>
        <taxon>Methylococcaceae</taxon>
        <taxon>Methylocaldum</taxon>
    </lineage>
</organism>
<gene>
    <name evidence="2" type="ORF">MSZNOR_3390</name>
</gene>
<keyword evidence="2" id="KW-0012">Acyltransferase</keyword>
<accession>A0ABN8X5Y5</accession>
<evidence type="ECO:0000259" key="1">
    <source>
        <dbReference type="PROSITE" id="PS51186"/>
    </source>
</evidence>
<dbReference type="Proteomes" id="UP001162030">
    <property type="component" value="Chromosome"/>
</dbReference>
<protein>
    <submittedName>
        <fullName evidence="2">Diamine N-acetyltransferase</fullName>
        <ecNumber evidence="2">2.3.1.57</ecNumber>
    </submittedName>
</protein>
<name>A0ABN8X5Y5_9GAMM</name>
<dbReference type="InterPro" id="IPR051556">
    <property type="entry name" value="N-term/lysine_N-AcTrnsfr"/>
</dbReference>
<dbReference type="EMBL" id="OX458333">
    <property type="protein sequence ID" value="CAI8898427.1"/>
    <property type="molecule type" value="Genomic_DNA"/>
</dbReference>
<keyword evidence="3" id="KW-1185">Reference proteome</keyword>
<dbReference type="Gene3D" id="3.40.630.30">
    <property type="match status" value="1"/>
</dbReference>
<dbReference type="EC" id="2.3.1.57" evidence="2"/>
<keyword evidence="2" id="KW-0808">Transferase</keyword>
<dbReference type="InterPro" id="IPR000182">
    <property type="entry name" value="GNAT_dom"/>
</dbReference>